<gene>
    <name evidence="7" type="ORF">BJ508DRAFT_414188</name>
</gene>
<comment type="similarity">
    <text evidence="3">Belongs to the mitochondrion-specific ribosomal protein mS38 family.</text>
</comment>
<evidence type="ECO:0000256" key="3">
    <source>
        <dbReference type="ARBA" id="ARBA00035647"/>
    </source>
</evidence>
<comment type="subcellular location">
    <subcellularLocation>
        <location evidence="1">Mitochondrion</location>
    </subcellularLocation>
</comment>
<dbReference type="STRING" id="1160509.A0A3N4I8G1"/>
<feature type="compositionally biased region" description="Low complexity" evidence="5">
    <location>
        <begin position="9"/>
        <end position="20"/>
    </location>
</feature>
<feature type="compositionally biased region" description="Low complexity" evidence="5">
    <location>
        <begin position="60"/>
        <end position="73"/>
    </location>
</feature>
<dbReference type="Proteomes" id="UP000275078">
    <property type="component" value="Unassembled WGS sequence"/>
</dbReference>
<dbReference type="OrthoDB" id="5364404at2759"/>
<keyword evidence="8" id="KW-1185">Reference proteome</keyword>
<protein>
    <recommendedName>
        <fullName evidence="4">Small ribosomal subunit protein mS38</fullName>
    </recommendedName>
</protein>
<reference evidence="7 8" key="1">
    <citation type="journal article" date="2018" name="Nat. Ecol. Evol.">
        <title>Pezizomycetes genomes reveal the molecular basis of ectomycorrhizal truffle lifestyle.</title>
        <authorList>
            <person name="Murat C."/>
            <person name="Payen T."/>
            <person name="Noel B."/>
            <person name="Kuo A."/>
            <person name="Morin E."/>
            <person name="Chen J."/>
            <person name="Kohler A."/>
            <person name="Krizsan K."/>
            <person name="Balestrini R."/>
            <person name="Da Silva C."/>
            <person name="Montanini B."/>
            <person name="Hainaut M."/>
            <person name="Levati E."/>
            <person name="Barry K.W."/>
            <person name="Belfiori B."/>
            <person name="Cichocki N."/>
            <person name="Clum A."/>
            <person name="Dockter R.B."/>
            <person name="Fauchery L."/>
            <person name="Guy J."/>
            <person name="Iotti M."/>
            <person name="Le Tacon F."/>
            <person name="Lindquist E.A."/>
            <person name="Lipzen A."/>
            <person name="Malagnac F."/>
            <person name="Mello A."/>
            <person name="Molinier V."/>
            <person name="Miyauchi S."/>
            <person name="Poulain J."/>
            <person name="Riccioni C."/>
            <person name="Rubini A."/>
            <person name="Sitrit Y."/>
            <person name="Splivallo R."/>
            <person name="Traeger S."/>
            <person name="Wang M."/>
            <person name="Zifcakova L."/>
            <person name="Wipf D."/>
            <person name="Zambonelli A."/>
            <person name="Paolocci F."/>
            <person name="Nowrousian M."/>
            <person name="Ottonello S."/>
            <person name="Baldrian P."/>
            <person name="Spatafora J.W."/>
            <person name="Henrissat B."/>
            <person name="Nagy L.G."/>
            <person name="Aury J.M."/>
            <person name="Wincker P."/>
            <person name="Grigoriev I.V."/>
            <person name="Bonfante P."/>
            <person name="Martin F.M."/>
        </authorList>
    </citation>
    <scope>NUCLEOTIDE SEQUENCE [LARGE SCALE GENOMIC DNA]</scope>
    <source>
        <strain evidence="7 8">RN42</strain>
    </source>
</reference>
<feature type="region of interest" description="Disordered" evidence="5">
    <location>
        <begin position="194"/>
        <end position="214"/>
    </location>
</feature>
<feature type="region of interest" description="Disordered" evidence="5">
    <location>
        <begin position="34"/>
        <end position="80"/>
    </location>
</feature>
<proteinExistence type="inferred from homology"/>
<feature type="compositionally biased region" description="Low complexity" evidence="5">
    <location>
        <begin position="34"/>
        <end position="50"/>
    </location>
</feature>
<dbReference type="PANTHER" id="PTHR32035">
    <property type="entry name" value="AURORA KINASE A-INTERACTING PROTEIN"/>
    <property type="match status" value="1"/>
</dbReference>
<evidence type="ECO:0000313" key="8">
    <source>
        <dbReference type="Proteomes" id="UP000275078"/>
    </source>
</evidence>
<accession>A0A3N4I8G1</accession>
<evidence type="ECO:0000256" key="4">
    <source>
        <dbReference type="ARBA" id="ARBA00035682"/>
    </source>
</evidence>
<organism evidence="7 8">
    <name type="scientific">Ascobolus immersus RN42</name>
    <dbReference type="NCBI Taxonomy" id="1160509"/>
    <lineage>
        <taxon>Eukaryota</taxon>
        <taxon>Fungi</taxon>
        <taxon>Dikarya</taxon>
        <taxon>Ascomycota</taxon>
        <taxon>Pezizomycotina</taxon>
        <taxon>Pezizomycetes</taxon>
        <taxon>Pezizales</taxon>
        <taxon>Ascobolaceae</taxon>
        <taxon>Ascobolus</taxon>
    </lineage>
</organism>
<dbReference type="Pfam" id="PF08213">
    <property type="entry name" value="COX24_C"/>
    <property type="match status" value="1"/>
</dbReference>
<name>A0A3N4I8G1_ASCIM</name>
<keyword evidence="2" id="KW-0496">Mitochondrion</keyword>
<feature type="domain" description="Ribosomal protein mS38 C-terminal" evidence="6">
    <location>
        <begin position="322"/>
        <end position="355"/>
    </location>
</feature>
<sequence length="356" mass="38890">MLSGRSFLSRAASNPAASSSAVTFVAAAVSGKSAFASRRYSSSSSSKPSSDGTRNALPQTSSSTTSSAAATSTPSRKRMVYGRRQAARLNHTLRVAGASKAGYATAALPHVPSTEHIQPKDLALSNFFAQHRPVSITHPLPLSFPTDHFAKLFEPGQAHALNYSAAQAEAAHDFFQPDENGTVQAVINVNTHTGQTTVRPANQQQSGSTTHHSGNQHIAIDYLPFHPPPVPEPIHEIKAISDRTYVRRQMRKRLAFLIAKYKAQTAASPSTRQLSSNFFTPRTTPGVPAARIVNKITNAKILDETTVDSIIKTPNGKKDPLQALSVKRQRKLKMKKHKYKKLMKKTRTLRRKLENR</sequence>
<dbReference type="SMART" id="SM01155">
    <property type="entry name" value="DUF1713"/>
    <property type="match status" value="1"/>
</dbReference>
<dbReference type="EMBL" id="ML119672">
    <property type="protein sequence ID" value="RPA82355.1"/>
    <property type="molecule type" value="Genomic_DNA"/>
</dbReference>
<dbReference type="GO" id="GO:0005739">
    <property type="term" value="C:mitochondrion"/>
    <property type="evidence" value="ECO:0007669"/>
    <property type="project" value="UniProtKB-SubCell"/>
</dbReference>
<evidence type="ECO:0000256" key="1">
    <source>
        <dbReference type="ARBA" id="ARBA00004173"/>
    </source>
</evidence>
<feature type="non-terminal residue" evidence="7">
    <location>
        <position position="1"/>
    </location>
</feature>
<evidence type="ECO:0000313" key="7">
    <source>
        <dbReference type="EMBL" id="RPA82355.1"/>
    </source>
</evidence>
<dbReference type="AlphaFoldDB" id="A0A3N4I8G1"/>
<dbReference type="InterPro" id="IPR013177">
    <property type="entry name" value="Ribosomal_mS38_C"/>
</dbReference>
<evidence type="ECO:0000259" key="6">
    <source>
        <dbReference type="SMART" id="SM01155"/>
    </source>
</evidence>
<evidence type="ECO:0000256" key="5">
    <source>
        <dbReference type="SAM" id="MobiDB-lite"/>
    </source>
</evidence>
<feature type="region of interest" description="Disordered" evidence="5">
    <location>
        <begin position="1"/>
        <end position="20"/>
    </location>
</feature>
<dbReference type="PANTHER" id="PTHR32035:SF3">
    <property type="entry name" value="SMALL RIBOSOMAL SUBUNIT PROTEIN MS38"/>
    <property type="match status" value="1"/>
</dbReference>
<evidence type="ECO:0000256" key="2">
    <source>
        <dbReference type="ARBA" id="ARBA00023128"/>
    </source>
</evidence>